<sequence length="109" mass="12419">METDGGYRRRSALGRCRSEDLCVGLTQIRGDLTSPSSSCRISSKRRISMHRISSKRKTLTNWRQRRARMAKSDLKGVGLSLGLGLSLSLVVFDSGRWWVEFEGVDGWRW</sequence>
<keyword evidence="3" id="KW-1185">Reference proteome</keyword>
<protein>
    <submittedName>
        <fullName evidence="2">Uncharacterized protein</fullName>
    </submittedName>
</protein>
<keyword evidence="1" id="KW-0472">Membrane</keyword>
<evidence type="ECO:0000313" key="2">
    <source>
        <dbReference type="EMBL" id="KAK3187716.1"/>
    </source>
</evidence>
<proteinExistence type="predicted"/>
<dbReference type="EMBL" id="JANJYJ010000009">
    <property type="protein sequence ID" value="KAK3187716.1"/>
    <property type="molecule type" value="Genomic_DNA"/>
</dbReference>
<keyword evidence="1" id="KW-0812">Transmembrane</keyword>
<organism evidence="2 3">
    <name type="scientific">Dipteronia sinensis</name>
    <dbReference type="NCBI Taxonomy" id="43782"/>
    <lineage>
        <taxon>Eukaryota</taxon>
        <taxon>Viridiplantae</taxon>
        <taxon>Streptophyta</taxon>
        <taxon>Embryophyta</taxon>
        <taxon>Tracheophyta</taxon>
        <taxon>Spermatophyta</taxon>
        <taxon>Magnoliopsida</taxon>
        <taxon>eudicotyledons</taxon>
        <taxon>Gunneridae</taxon>
        <taxon>Pentapetalae</taxon>
        <taxon>rosids</taxon>
        <taxon>malvids</taxon>
        <taxon>Sapindales</taxon>
        <taxon>Sapindaceae</taxon>
        <taxon>Hippocastanoideae</taxon>
        <taxon>Acereae</taxon>
        <taxon>Dipteronia</taxon>
    </lineage>
</organism>
<dbReference type="AlphaFoldDB" id="A0AAD9ZQ34"/>
<keyword evidence="1" id="KW-1133">Transmembrane helix</keyword>
<feature type="transmembrane region" description="Helical" evidence="1">
    <location>
        <begin position="74"/>
        <end position="92"/>
    </location>
</feature>
<evidence type="ECO:0000313" key="3">
    <source>
        <dbReference type="Proteomes" id="UP001281410"/>
    </source>
</evidence>
<reference evidence="2" key="1">
    <citation type="journal article" date="2023" name="Plant J.">
        <title>Genome sequences and population genomics provide insights into the demographic history, inbreeding, and mutation load of two 'living fossil' tree species of Dipteronia.</title>
        <authorList>
            <person name="Feng Y."/>
            <person name="Comes H.P."/>
            <person name="Chen J."/>
            <person name="Zhu S."/>
            <person name="Lu R."/>
            <person name="Zhang X."/>
            <person name="Li P."/>
            <person name="Qiu J."/>
            <person name="Olsen K.M."/>
            <person name="Qiu Y."/>
        </authorList>
    </citation>
    <scope>NUCLEOTIDE SEQUENCE</scope>
    <source>
        <strain evidence="2">NBL</strain>
    </source>
</reference>
<gene>
    <name evidence="2" type="ORF">Dsin_027277</name>
</gene>
<dbReference type="Proteomes" id="UP001281410">
    <property type="component" value="Unassembled WGS sequence"/>
</dbReference>
<accession>A0AAD9ZQ34</accession>
<name>A0AAD9ZQ34_9ROSI</name>
<evidence type="ECO:0000256" key="1">
    <source>
        <dbReference type="SAM" id="Phobius"/>
    </source>
</evidence>
<comment type="caution">
    <text evidence="2">The sequence shown here is derived from an EMBL/GenBank/DDBJ whole genome shotgun (WGS) entry which is preliminary data.</text>
</comment>